<evidence type="ECO:0000256" key="4">
    <source>
        <dbReference type="ARBA" id="ARBA00022448"/>
    </source>
</evidence>
<gene>
    <name evidence="11" type="ORF">ACG33_07690</name>
</gene>
<dbReference type="KEGG" id="sdf:ACG33_07690"/>
<comment type="subcellular location">
    <subcellularLocation>
        <location evidence="1">Cell inner membrane</location>
    </subcellularLocation>
</comment>
<evidence type="ECO:0000256" key="7">
    <source>
        <dbReference type="ARBA" id="ARBA00022692"/>
    </source>
</evidence>
<name>A0A127FBQ0_STEDE</name>
<dbReference type="AlphaFoldDB" id="A0A127FBQ0"/>
<dbReference type="Pfam" id="PF01203">
    <property type="entry name" value="T2SSN"/>
    <property type="match status" value="1"/>
</dbReference>
<sequence>MKKLFGTEASGCRIMPFVLLGGGAFLLFALLTLPARLALGWLAPAQTRLEGISGTLWHGRAENLQWQEARLGRLEWRLHPTALLGARLRADLTLNRADGFAQATVTAGRQGRLRVTDLTASLPLNALSAIPSMGGWNGTLDLKFADLRLERGWPIQAAGRLDAVALSGWVGGWVGGSMGGSAGRPLRLGSYRVDFAPAADSTRAAVPAGTLIDTGGPLQVTGSVQLRADRSYIIEGLVTPRPEASSEIVQALQFLGPADAQGRRPFSLEGSF</sequence>
<keyword evidence="5" id="KW-1003">Cell membrane</keyword>
<evidence type="ECO:0000313" key="11">
    <source>
        <dbReference type="EMBL" id="AMN46979.1"/>
    </source>
</evidence>
<dbReference type="RefSeq" id="WP_066920102.1">
    <property type="nucleotide sequence ID" value="NZ_CP011971.1"/>
</dbReference>
<evidence type="ECO:0000256" key="5">
    <source>
        <dbReference type="ARBA" id="ARBA00022475"/>
    </source>
</evidence>
<comment type="similarity">
    <text evidence="2">Belongs to the GSP N family.</text>
</comment>
<dbReference type="STRING" id="465721.ACG33_07690"/>
<dbReference type="GO" id="GO:0005886">
    <property type="term" value="C:plasma membrane"/>
    <property type="evidence" value="ECO:0007669"/>
    <property type="project" value="UniProtKB-SubCell"/>
</dbReference>
<evidence type="ECO:0000313" key="12">
    <source>
        <dbReference type="Proteomes" id="UP000070250"/>
    </source>
</evidence>
<dbReference type="GO" id="GO:0015627">
    <property type="term" value="C:type II protein secretion system complex"/>
    <property type="evidence" value="ECO:0007669"/>
    <property type="project" value="InterPro"/>
</dbReference>
<dbReference type="OrthoDB" id="6118198at2"/>
<protein>
    <recommendedName>
        <fullName evidence="3">Type II secretion system protein N</fullName>
    </recommendedName>
    <alternativeName>
        <fullName evidence="10">General secretion pathway protein N</fullName>
    </alternativeName>
</protein>
<evidence type="ECO:0000256" key="9">
    <source>
        <dbReference type="ARBA" id="ARBA00023136"/>
    </source>
</evidence>
<dbReference type="InterPro" id="IPR022792">
    <property type="entry name" value="T2SS_protein-GspN"/>
</dbReference>
<proteinExistence type="inferred from homology"/>
<evidence type="ECO:0000256" key="6">
    <source>
        <dbReference type="ARBA" id="ARBA00022519"/>
    </source>
</evidence>
<keyword evidence="9" id="KW-0472">Membrane</keyword>
<dbReference type="EMBL" id="CP011971">
    <property type="protein sequence ID" value="AMN46979.1"/>
    <property type="molecule type" value="Genomic_DNA"/>
</dbReference>
<dbReference type="GO" id="GO:0015628">
    <property type="term" value="P:protein secretion by the type II secretion system"/>
    <property type="evidence" value="ECO:0007669"/>
    <property type="project" value="InterPro"/>
</dbReference>
<evidence type="ECO:0000256" key="2">
    <source>
        <dbReference type="ARBA" id="ARBA00007208"/>
    </source>
</evidence>
<evidence type="ECO:0000256" key="1">
    <source>
        <dbReference type="ARBA" id="ARBA00004533"/>
    </source>
</evidence>
<keyword evidence="6" id="KW-0997">Cell inner membrane</keyword>
<organism evidence="11 12">
    <name type="scientific">Steroidobacter denitrificans</name>
    <dbReference type="NCBI Taxonomy" id="465721"/>
    <lineage>
        <taxon>Bacteria</taxon>
        <taxon>Pseudomonadati</taxon>
        <taxon>Pseudomonadota</taxon>
        <taxon>Gammaproteobacteria</taxon>
        <taxon>Steroidobacterales</taxon>
        <taxon>Steroidobacteraceae</taxon>
        <taxon>Steroidobacter</taxon>
    </lineage>
</organism>
<keyword evidence="7" id="KW-0812">Transmembrane</keyword>
<reference evidence="11 12" key="1">
    <citation type="submission" date="2015-06" db="EMBL/GenBank/DDBJ databases">
        <title>A Comprehensive Approach to Explore the Metabolic and Phylogenetic Diversity of Bacterial Steroid Degradation in the Environment: Testosterone as an Example.</title>
        <authorList>
            <person name="Yang F.-C."/>
            <person name="Chen Y.-L."/>
            <person name="Yu C.-P."/>
            <person name="Tang S.-L."/>
            <person name="Wang P.-H."/>
            <person name="Ismail W."/>
            <person name="Wang C.-H."/>
            <person name="Yang C.-Y."/>
            <person name="Chiang Y.-R."/>
        </authorList>
    </citation>
    <scope>NUCLEOTIDE SEQUENCE [LARGE SCALE GENOMIC DNA]</scope>
    <source>
        <strain evidence="11 12">DSM 18526</strain>
    </source>
</reference>
<keyword evidence="12" id="KW-1185">Reference proteome</keyword>
<keyword evidence="8" id="KW-0653">Protein transport</keyword>
<evidence type="ECO:0000256" key="10">
    <source>
        <dbReference type="ARBA" id="ARBA00030772"/>
    </source>
</evidence>
<evidence type="ECO:0000256" key="3">
    <source>
        <dbReference type="ARBA" id="ARBA00021563"/>
    </source>
</evidence>
<dbReference type="PROSITE" id="PS01142">
    <property type="entry name" value="T2SP_N"/>
    <property type="match status" value="1"/>
</dbReference>
<accession>A0A127FBQ0</accession>
<dbReference type="Proteomes" id="UP000070250">
    <property type="component" value="Chromosome"/>
</dbReference>
<evidence type="ECO:0000256" key="8">
    <source>
        <dbReference type="ARBA" id="ARBA00022927"/>
    </source>
</evidence>
<dbReference type="InterPro" id="IPR000645">
    <property type="entry name" value="T2SS_GspN_CS"/>
</dbReference>
<keyword evidence="4" id="KW-0813">Transport</keyword>